<sequence length="158" mass="17603">MRKVILSGGIILLLGLVGYIVGMVFLAKNTREERKIDVDLLEKYIAGRGQCDLINGTILATLNFDCSRFTCDCGRACRPYKVLNLDNYKCFLLTIKYQDILYSVPIDACLSHVDLDEFSVNKSAWDSTGFLIGIILGIAGLFITVVISSLLFLKYCTK</sequence>
<accession>A0A481YXH3</accession>
<keyword evidence="1" id="KW-1133">Transmembrane helix</keyword>
<feature type="transmembrane region" description="Helical" evidence="1">
    <location>
        <begin position="6"/>
        <end position="27"/>
    </location>
</feature>
<keyword evidence="1" id="KW-0812">Transmembrane</keyword>
<keyword evidence="1" id="KW-0472">Membrane</keyword>
<reference evidence="2" key="1">
    <citation type="journal article" date="2019" name="MBio">
        <title>Virus Genomes from Deep Sea Sediments Expand the Ocean Megavirome and Support Independent Origins of Viral Gigantism.</title>
        <authorList>
            <person name="Backstrom D."/>
            <person name="Yutin N."/>
            <person name="Jorgensen S.L."/>
            <person name="Dharamshi J."/>
            <person name="Homa F."/>
            <person name="Zaremba-Niedwiedzka K."/>
            <person name="Spang A."/>
            <person name="Wolf Y.I."/>
            <person name="Koonin E.V."/>
            <person name="Ettema T.J."/>
        </authorList>
    </citation>
    <scope>NUCLEOTIDE SEQUENCE</scope>
</reference>
<feature type="transmembrane region" description="Helical" evidence="1">
    <location>
        <begin position="130"/>
        <end position="153"/>
    </location>
</feature>
<dbReference type="EMBL" id="MK500370">
    <property type="protein sequence ID" value="QBK87878.1"/>
    <property type="molecule type" value="Genomic_DNA"/>
</dbReference>
<proteinExistence type="predicted"/>
<evidence type="ECO:0000256" key="1">
    <source>
        <dbReference type="SAM" id="Phobius"/>
    </source>
</evidence>
<evidence type="ECO:0000313" key="2">
    <source>
        <dbReference type="EMBL" id="QBK87878.1"/>
    </source>
</evidence>
<gene>
    <name evidence="2" type="ORF">LCMAC202_02390</name>
</gene>
<protein>
    <submittedName>
        <fullName evidence="2">Uncharacterized protein</fullName>
    </submittedName>
</protein>
<name>A0A481YXH3_9VIRU</name>
<organism evidence="2">
    <name type="scientific">Marseillevirus LCMAC202</name>
    <dbReference type="NCBI Taxonomy" id="2506606"/>
    <lineage>
        <taxon>Viruses</taxon>
        <taxon>Varidnaviria</taxon>
        <taxon>Bamfordvirae</taxon>
        <taxon>Nucleocytoviricota</taxon>
        <taxon>Megaviricetes</taxon>
        <taxon>Pimascovirales</taxon>
        <taxon>Pimascovirales incertae sedis</taxon>
        <taxon>Marseilleviridae</taxon>
    </lineage>
</organism>